<evidence type="ECO:0000313" key="1">
    <source>
        <dbReference type="EMBL" id="KAG7368562.1"/>
    </source>
</evidence>
<dbReference type="Proteomes" id="UP000693970">
    <property type="component" value="Unassembled WGS sequence"/>
</dbReference>
<dbReference type="EMBL" id="JAGRRH010000006">
    <property type="protein sequence ID" value="KAG7368562.1"/>
    <property type="molecule type" value="Genomic_DNA"/>
</dbReference>
<name>A0A9K3Q2A4_9STRA</name>
<gene>
    <name evidence="1" type="ORF">IV203_031305</name>
</gene>
<evidence type="ECO:0000313" key="2">
    <source>
        <dbReference type="Proteomes" id="UP000693970"/>
    </source>
</evidence>
<proteinExistence type="predicted"/>
<protein>
    <submittedName>
        <fullName evidence="1">Uncharacterized protein</fullName>
    </submittedName>
</protein>
<reference evidence="1" key="1">
    <citation type="journal article" date="2021" name="Sci. Rep.">
        <title>Diploid genomic architecture of Nitzschia inconspicua, an elite biomass production diatom.</title>
        <authorList>
            <person name="Oliver A."/>
            <person name="Podell S."/>
            <person name="Pinowska A."/>
            <person name="Traller J.C."/>
            <person name="Smith S.R."/>
            <person name="McClure R."/>
            <person name="Beliaev A."/>
            <person name="Bohutskyi P."/>
            <person name="Hill E.A."/>
            <person name="Rabines A."/>
            <person name="Zheng H."/>
            <person name="Allen L.Z."/>
            <person name="Kuo A."/>
            <person name="Grigoriev I.V."/>
            <person name="Allen A.E."/>
            <person name="Hazlebeck D."/>
            <person name="Allen E.E."/>
        </authorList>
    </citation>
    <scope>NUCLEOTIDE SEQUENCE</scope>
    <source>
        <strain evidence="1">Hildebrandi</strain>
    </source>
</reference>
<dbReference type="AlphaFoldDB" id="A0A9K3Q2A4"/>
<organism evidence="1 2">
    <name type="scientific">Nitzschia inconspicua</name>
    <dbReference type="NCBI Taxonomy" id="303405"/>
    <lineage>
        <taxon>Eukaryota</taxon>
        <taxon>Sar</taxon>
        <taxon>Stramenopiles</taxon>
        <taxon>Ochrophyta</taxon>
        <taxon>Bacillariophyta</taxon>
        <taxon>Bacillariophyceae</taxon>
        <taxon>Bacillariophycidae</taxon>
        <taxon>Bacillariales</taxon>
        <taxon>Bacillariaceae</taxon>
        <taxon>Nitzschia</taxon>
    </lineage>
</organism>
<reference evidence="1" key="2">
    <citation type="submission" date="2021-04" db="EMBL/GenBank/DDBJ databases">
        <authorList>
            <person name="Podell S."/>
        </authorList>
    </citation>
    <scope>NUCLEOTIDE SEQUENCE</scope>
    <source>
        <strain evidence="1">Hildebrandi</strain>
    </source>
</reference>
<sequence>MDRRPLIPKESIPLMNISILANTGMAEGRDDRESSLAAEDREQRCLPPLLTTGTPFSKYTTARYDALASSQAWATILGGKFQSRLPDFLRGRSPFHLQSHWVLTSVIANFLKEISCLAVLAGLKSQALEYSTPLESFLIQDLDVFPLIDEELGRMDGCYLIADILRWLLIRAGFVEQGFEKRWSEHRRASYLRDVGTRNKPQYQLFPHESVLEDQAPNRRGTFQQLEQQFGLGVRKADRARVILLFKWTEIDEAHLTNLSYGDGRAGTLEFKKYKHICFIFELFFAVALEPSRNITENPSTCEWQLRQYSKTST</sequence>
<comment type="caution">
    <text evidence="1">The sequence shown here is derived from an EMBL/GenBank/DDBJ whole genome shotgun (WGS) entry which is preliminary data.</text>
</comment>
<keyword evidence="2" id="KW-1185">Reference proteome</keyword>
<dbReference type="OrthoDB" id="57380at2759"/>
<accession>A0A9K3Q2A4</accession>